<keyword evidence="2 4" id="KW-0863">Zinc-finger</keyword>
<dbReference type="Proteomes" id="UP000007875">
    <property type="component" value="Unassembled WGS sequence"/>
</dbReference>
<keyword evidence="3" id="KW-0862">Zinc</keyword>
<name>H2YFX3_CIOSA</name>
<dbReference type="SMART" id="SM00184">
    <property type="entry name" value="RING"/>
    <property type="match status" value="1"/>
</dbReference>
<dbReference type="Ensembl" id="ENSCSAVT00000004284.1">
    <property type="protein sequence ID" value="ENSCSAVP00000004221.1"/>
    <property type="gene ID" value="ENSCSAVG00000002487.1"/>
</dbReference>
<dbReference type="GO" id="GO:0008270">
    <property type="term" value="F:zinc ion binding"/>
    <property type="evidence" value="ECO:0007669"/>
    <property type="project" value="UniProtKB-KW"/>
</dbReference>
<feature type="domain" description="RING-type" evidence="5">
    <location>
        <begin position="10"/>
        <end position="72"/>
    </location>
</feature>
<dbReference type="InterPro" id="IPR017907">
    <property type="entry name" value="Znf_RING_CS"/>
</dbReference>
<reference evidence="8" key="1">
    <citation type="submission" date="2003-08" db="EMBL/GenBank/DDBJ databases">
        <authorList>
            <person name="Birren B."/>
            <person name="Nusbaum C."/>
            <person name="Abebe A."/>
            <person name="Abouelleil A."/>
            <person name="Adekoya E."/>
            <person name="Ait-zahra M."/>
            <person name="Allen N."/>
            <person name="Allen T."/>
            <person name="An P."/>
            <person name="Anderson M."/>
            <person name="Anderson S."/>
            <person name="Arachchi H."/>
            <person name="Armbruster J."/>
            <person name="Bachantsang P."/>
            <person name="Baldwin J."/>
            <person name="Barry A."/>
            <person name="Bayul T."/>
            <person name="Blitshsteyn B."/>
            <person name="Bloom T."/>
            <person name="Blye J."/>
            <person name="Boguslavskiy L."/>
            <person name="Borowsky M."/>
            <person name="Boukhgalter B."/>
            <person name="Brunache A."/>
            <person name="Butler J."/>
            <person name="Calixte N."/>
            <person name="Calvo S."/>
            <person name="Camarata J."/>
            <person name="Campo K."/>
            <person name="Chang J."/>
            <person name="Cheshatsang Y."/>
            <person name="Citroen M."/>
            <person name="Collymore A."/>
            <person name="Considine T."/>
            <person name="Cook A."/>
            <person name="Cooke P."/>
            <person name="Corum B."/>
            <person name="Cuomo C."/>
            <person name="David R."/>
            <person name="Dawoe T."/>
            <person name="Degray S."/>
            <person name="Dodge S."/>
            <person name="Dooley K."/>
            <person name="Dorje P."/>
            <person name="Dorjee K."/>
            <person name="Dorris L."/>
            <person name="Duffey N."/>
            <person name="Dupes A."/>
            <person name="Elkins T."/>
            <person name="Engels R."/>
            <person name="Erickson J."/>
            <person name="Farina A."/>
            <person name="Faro S."/>
            <person name="Ferreira P."/>
            <person name="Fischer H."/>
            <person name="Fitzgerald M."/>
            <person name="Foley K."/>
            <person name="Gage D."/>
            <person name="Galagan J."/>
            <person name="Gearin G."/>
            <person name="Gnerre S."/>
            <person name="Gnirke A."/>
            <person name="Goyette A."/>
            <person name="Graham J."/>
            <person name="Grandbois E."/>
            <person name="Gyaltsen K."/>
            <person name="Hafez N."/>
            <person name="Hagopian D."/>
            <person name="Hagos B."/>
            <person name="Hall J."/>
            <person name="Hatcher B."/>
            <person name="Heller A."/>
            <person name="Higgins H."/>
            <person name="Honan T."/>
            <person name="Horn A."/>
            <person name="Houde N."/>
            <person name="Hughes L."/>
            <person name="Hulme W."/>
            <person name="Husby E."/>
            <person name="Iliev I."/>
            <person name="Jaffe D."/>
            <person name="Jones C."/>
            <person name="Kamal M."/>
            <person name="Kamat A."/>
            <person name="Kamvysselis M."/>
            <person name="Karlsson E."/>
            <person name="Kells C."/>
            <person name="Kieu A."/>
            <person name="Kisner P."/>
            <person name="Kodira C."/>
            <person name="Kulbokas E."/>
            <person name="Labutti K."/>
            <person name="Lama D."/>
            <person name="Landers T."/>
            <person name="Leger J."/>
            <person name="Levine S."/>
            <person name="Lewis D."/>
            <person name="Lewis T."/>
            <person name="Lindblad-toh K."/>
            <person name="Liu X."/>
            <person name="Lokyitsang T."/>
            <person name="Lokyitsang Y."/>
            <person name="Lucien O."/>
            <person name="Lui A."/>
            <person name="Ma L.J."/>
            <person name="Mabbitt R."/>
            <person name="Macdonald J."/>
            <person name="Maclean C."/>
            <person name="Major J."/>
            <person name="Manning J."/>
            <person name="Marabella R."/>
            <person name="Maru K."/>
            <person name="Matthews C."/>
            <person name="Mauceli E."/>
            <person name="Mccarthy M."/>
            <person name="Mcdonough S."/>
            <person name="Mcghee T."/>
            <person name="Meldrim J."/>
            <person name="Meneus L."/>
            <person name="Mesirov J."/>
            <person name="Mihalev A."/>
            <person name="Mihova T."/>
            <person name="Mikkelsen T."/>
            <person name="Mlenga V."/>
            <person name="Moru K."/>
            <person name="Mozes J."/>
            <person name="Mulrain L."/>
            <person name="Munson G."/>
            <person name="Naylor J."/>
            <person name="Newes C."/>
            <person name="Nguyen C."/>
            <person name="Nguyen N."/>
            <person name="Nguyen T."/>
            <person name="Nicol R."/>
            <person name="Nielsen C."/>
            <person name="Nizzari M."/>
            <person name="Norbu C."/>
            <person name="Norbu N."/>
            <person name="O'donnell P."/>
            <person name="Okoawo O."/>
            <person name="O'leary S."/>
            <person name="Omotosho B."/>
            <person name="O'neill K."/>
            <person name="Osman S."/>
            <person name="Parker S."/>
            <person name="Perrin D."/>
            <person name="Phunkhang P."/>
            <person name="Piqani B."/>
            <person name="Purcell S."/>
            <person name="Rachupka T."/>
            <person name="Ramasamy U."/>
            <person name="Rameau R."/>
            <person name="Ray V."/>
            <person name="Raymond C."/>
            <person name="Retta R."/>
            <person name="Richardson S."/>
            <person name="Rise C."/>
            <person name="Rodriguez J."/>
            <person name="Rogers J."/>
            <person name="Rogov P."/>
            <person name="Rutman M."/>
            <person name="Schupbach R."/>
            <person name="Seaman C."/>
            <person name="Settipalli S."/>
            <person name="Sharpe T."/>
            <person name="Sheridan J."/>
            <person name="Sherpa N."/>
            <person name="Shi J."/>
            <person name="Smirnov S."/>
            <person name="Smith C."/>
            <person name="Sougnez C."/>
            <person name="Spencer B."/>
            <person name="Stalker J."/>
            <person name="Stange-thomann N."/>
            <person name="Stavropoulos S."/>
            <person name="Stetson K."/>
            <person name="Stone C."/>
            <person name="Stone S."/>
            <person name="Stubbs M."/>
            <person name="Talamas J."/>
            <person name="Tchuinga P."/>
            <person name="Tenzing P."/>
            <person name="Tesfaye S."/>
            <person name="Theodore J."/>
            <person name="Thoulutsang Y."/>
            <person name="Topham K."/>
            <person name="Towey S."/>
            <person name="Tsamla T."/>
            <person name="Tsomo N."/>
            <person name="Vallee D."/>
            <person name="Vassiliev H."/>
            <person name="Venkataraman V."/>
            <person name="Vinson J."/>
            <person name="Vo A."/>
            <person name="Wade C."/>
            <person name="Wang S."/>
            <person name="Wangchuk T."/>
            <person name="Wangdi T."/>
            <person name="Whittaker C."/>
            <person name="Wilkinson J."/>
            <person name="Wu Y."/>
            <person name="Wyman D."/>
            <person name="Yadav S."/>
            <person name="Yang S."/>
            <person name="Yang X."/>
            <person name="Yeager S."/>
            <person name="Yee E."/>
            <person name="Young G."/>
            <person name="Zainoun J."/>
            <person name="Zembeck L."/>
            <person name="Zimmer A."/>
            <person name="Zody M."/>
            <person name="Lander E."/>
        </authorList>
    </citation>
    <scope>NUCLEOTIDE SEQUENCE [LARGE SCALE GENOMIC DNA]</scope>
</reference>
<evidence type="ECO:0000259" key="6">
    <source>
        <dbReference type="PROSITE" id="PS50119"/>
    </source>
</evidence>
<keyword evidence="8" id="KW-1185">Reference proteome</keyword>
<dbReference type="InterPro" id="IPR000315">
    <property type="entry name" value="Znf_B-box"/>
</dbReference>
<dbReference type="eggNOG" id="KOG2177">
    <property type="taxonomic scope" value="Eukaryota"/>
</dbReference>
<dbReference type="OMA" id="MEDICRT"/>
<evidence type="ECO:0000313" key="8">
    <source>
        <dbReference type="Proteomes" id="UP000007875"/>
    </source>
</evidence>
<dbReference type="SUPFAM" id="SSF57845">
    <property type="entry name" value="B-box zinc-binding domain"/>
    <property type="match status" value="1"/>
</dbReference>
<dbReference type="Gene3D" id="3.30.40.10">
    <property type="entry name" value="Zinc/RING finger domain, C3HC4 (zinc finger)"/>
    <property type="match status" value="1"/>
</dbReference>
<protein>
    <submittedName>
        <fullName evidence="7">Uncharacterized protein</fullName>
    </submittedName>
</protein>
<dbReference type="PANTHER" id="PTHR24103">
    <property type="entry name" value="E3 UBIQUITIN-PROTEIN LIGASE TRIM"/>
    <property type="match status" value="1"/>
</dbReference>
<dbReference type="InterPro" id="IPR027370">
    <property type="entry name" value="Znf-RING_euk"/>
</dbReference>
<dbReference type="Gene3D" id="1.20.5.170">
    <property type="match status" value="1"/>
</dbReference>
<keyword evidence="1" id="KW-0479">Metal-binding</keyword>
<dbReference type="HOGENOM" id="CLU_013137_5_2_1"/>
<dbReference type="STRING" id="51511.ENSCSAVP00000004221"/>
<evidence type="ECO:0000256" key="2">
    <source>
        <dbReference type="ARBA" id="ARBA00022771"/>
    </source>
</evidence>
<dbReference type="Gene3D" id="3.30.160.60">
    <property type="entry name" value="Classic Zinc Finger"/>
    <property type="match status" value="1"/>
</dbReference>
<dbReference type="SUPFAM" id="SSF57850">
    <property type="entry name" value="RING/U-box"/>
    <property type="match status" value="1"/>
</dbReference>
<dbReference type="InterPro" id="IPR013083">
    <property type="entry name" value="Znf_RING/FYVE/PHD"/>
</dbReference>
<dbReference type="GeneTree" id="ENSGT00940000154004"/>
<dbReference type="PROSITE" id="PS00518">
    <property type="entry name" value="ZF_RING_1"/>
    <property type="match status" value="1"/>
</dbReference>
<reference evidence="7" key="2">
    <citation type="submission" date="2025-08" db="UniProtKB">
        <authorList>
            <consortium name="Ensembl"/>
        </authorList>
    </citation>
    <scope>IDENTIFICATION</scope>
</reference>
<accession>H2YFX3</accession>
<proteinExistence type="predicted"/>
<dbReference type="PROSITE" id="PS50119">
    <property type="entry name" value="ZF_BBOX"/>
    <property type="match status" value="1"/>
</dbReference>
<evidence type="ECO:0000256" key="3">
    <source>
        <dbReference type="ARBA" id="ARBA00022833"/>
    </source>
</evidence>
<feature type="domain" description="B box-type" evidence="6">
    <location>
        <begin position="115"/>
        <end position="157"/>
    </location>
</feature>
<dbReference type="InterPro" id="IPR001841">
    <property type="entry name" value="Znf_RING"/>
</dbReference>
<evidence type="ECO:0000259" key="5">
    <source>
        <dbReference type="PROSITE" id="PS50089"/>
    </source>
</evidence>
<dbReference type="SMART" id="SM00336">
    <property type="entry name" value="BBOX"/>
    <property type="match status" value="1"/>
</dbReference>
<reference evidence="7" key="3">
    <citation type="submission" date="2025-09" db="UniProtKB">
        <authorList>
            <consortium name="Ensembl"/>
        </authorList>
    </citation>
    <scope>IDENTIFICATION</scope>
</reference>
<dbReference type="AlphaFoldDB" id="H2YFX3"/>
<dbReference type="PROSITE" id="PS50089">
    <property type="entry name" value="ZF_RING_2"/>
    <property type="match status" value="1"/>
</dbReference>
<organism evidence="7 8">
    <name type="scientific">Ciona savignyi</name>
    <name type="common">Pacific transparent sea squirt</name>
    <dbReference type="NCBI Taxonomy" id="51511"/>
    <lineage>
        <taxon>Eukaryota</taxon>
        <taxon>Metazoa</taxon>
        <taxon>Chordata</taxon>
        <taxon>Tunicata</taxon>
        <taxon>Ascidiacea</taxon>
        <taxon>Phlebobranchia</taxon>
        <taxon>Cionidae</taxon>
        <taxon>Ciona</taxon>
    </lineage>
</organism>
<dbReference type="InParanoid" id="H2YFX3"/>
<sequence length="274" mass="30982">PEEIERLLMCPICLEVYSKPVVILPCQHNLCRKCANDVFQNRGTPMGSGGRFSTICQHVLPFATFHRCPTCRYEVVLDRHGVYGLQRNLLVENIIDMYQTEGRKPVIKDEINETKQVVMCDEHEEEKVNIYCLTCQKPTCSLCKVFGGHQTCVVSPMDKVYKDQKAEISDSIALMAAGNDRLQAIISQTEEIGKVVECNGRKAKSDLCSAFDSLYSVLEQRKNDMMCRITSDVQERSQVVQEMLKAYGKQLEQASKLMEASLGLIEERSAPVFL</sequence>
<dbReference type="Pfam" id="PF13445">
    <property type="entry name" value="zf-RING_UBOX"/>
    <property type="match status" value="1"/>
</dbReference>
<dbReference type="CDD" id="cd19788">
    <property type="entry name" value="Bbox2_MuRF"/>
    <property type="match status" value="1"/>
</dbReference>
<dbReference type="Pfam" id="PF00643">
    <property type="entry name" value="zf-B_box"/>
    <property type="match status" value="1"/>
</dbReference>
<evidence type="ECO:0000313" key="7">
    <source>
        <dbReference type="Ensembl" id="ENSCSAVP00000004221.1"/>
    </source>
</evidence>
<evidence type="ECO:0000256" key="4">
    <source>
        <dbReference type="PROSITE-ProRule" id="PRU00024"/>
    </source>
</evidence>
<evidence type="ECO:0000256" key="1">
    <source>
        <dbReference type="ARBA" id="ARBA00022723"/>
    </source>
</evidence>
<dbReference type="InterPro" id="IPR050143">
    <property type="entry name" value="TRIM/RBCC"/>
</dbReference>